<dbReference type="InterPro" id="IPR052172">
    <property type="entry name" value="UxaA_altronate/galactarate_dh"/>
</dbReference>
<comment type="caution">
    <text evidence="3">The sequence shown here is derived from an EMBL/GenBank/DDBJ whole genome shotgun (WGS) entry which is preliminary data.</text>
</comment>
<dbReference type="PANTHER" id="PTHR30536">
    <property type="entry name" value="ALTRONATE/GALACTARATE DEHYDRATASE"/>
    <property type="match status" value="1"/>
</dbReference>
<sequence length="107" mass="11721">MAREVHVIDPKDNTGTVISRTMTAGREVEVEAGGEVKMVKVLKDIPYGHKIAVRSIKKGDTIWKYGLSIGTALEDIEVGDHVHIHNIESNRGRGDLFKEKANAGESV</sequence>
<reference evidence="3 4" key="1">
    <citation type="submission" date="2020-08" db="EMBL/GenBank/DDBJ databases">
        <title>Genomic Encyclopedia of Type Strains, Phase IV (KMG-IV): sequencing the most valuable type-strain genomes for metagenomic binning, comparative biology and taxonomic classification.</title>
        <authorList>
            <person name="Goeker M."/>
        </authorList>
    </citation>
    <scope>NUCLEOTIDE SEQUENCE [LARGE SCALE GENOMIC DNA]</scope>
    <source>
        <strain evidence="3 4">DSM 19612</strain>
    </source>
</reference>
<accession>A0A841Q5P4</accession>
<evidence type="ECO:0000313" key="4">
    <source>
        <dbReference type="Proteomes" id="UP000581688"/>
    </source>
</evidence>
<proteinExistence type="predicted"/>
<dbReference type="PANTHER" id="PTHR30536:SF5">
    <property type="entry name" value="ALTRONATE DEHYDRATASE"/>
    <property type="match status" value="1"/>
</dbReference>
<dbReference type="Proteomes" id="UP000581688">
    <property type="component" value="Unassembled WGS sequence"/>
</dbReference>
<dbReference type="EMBL" id="JACHGH010000005">
    <property type="protein sequence ID" value="MBB6453677.1"/>
    <property type="molecule type" value="Genomic_DNA"/>
</dbReference>
<dbReference type="InterPro" id="IPR044144">
    <property type="entry name" value="SAF_UxaA/GarD"/>
</dbReference>
<dbReference type="GO" id="GO:0019698">
    <property type="term" value="P:D-galacturonate catabolic process"/>
    <property type="evidence" value="ECO:0007669"/>
    <property type="project" value="TreeGrafter"/>
</dbReference>
<dbReference type="InterPro" id="IPR013974">
    <property type="entry name" value="SAF"/>
</dbReference>
<feature type="domain" description="SAF" evidence="2">
    <location>
        <begin position="19"/>
        <end position="88"/>
    </location>
</feature>
<dbReference type="RefSeq" id="WP_174495977.1">
    <property type="nucleotide sequence ID" value="NZ_CADDWK010000005.1"/>
</dbReference>
<evidence type="ECO:0000313" key="3">
    <source>
        <dbReference type="EMBL" id="MBB6453677.1"/>
    </source>
</evidence>
<evidence type="ECO:0000259" key="2">
    <source>
        <dbReference type="SMART" id="SM00858"/>
    </source>
</evidence>
<protein>
    <submittedName>
        <fullName evidence="3">Altronate dehydratase small subunit</fullName>
        <ecNumber evidence="3">4.2.1.7</ecNumber>
    </submittedName>
</protein>
<evidence type="ECO:0000256" key="1">
    <source>
        <dbReference type="ARBA" id="ARBA00023239"/>
    </source>
</evidence>
<dbReference type="EC" id="4.2.1.7" evidence="3"/>
<dbReference type="GO" id="GO:0008789">
    <property type="term" value="F:altronate dehydratase activity"/>
    <property type="evidence" value="ECO:0007669"/>
    <property type="project" value="UniProtKB-EC"/>
</dbReference>
<dbReference type="Gene3D" id="2.30.130.110">
    <property type="match status" value="1"/>
</dbReference>
<organism evidence="3 4">
    <name type="scientific">Salirhabdus euzebyi</name>
    <dbReference type="NCBI Taxonomy" id="394506"/>
    <lineage>
        <taxon>Bacteria</taxon>
        <taxon>Bacillati</taxon>
        <taxon>Bacillota</taxon>
        <taxon>Bacilli</taxon>
        <taxon>Bacillales</taxon>
        <taxon>Bacillaceae</taxon>
        <taxon>Salirhabdus</taxon>
    </lineage>
</organism>
<dbReference type="AlphaFoldDB" id="A0A841Q5P4"/>
<keyword evidence="4" id="KW-1185">Reference proteome</keyword>
<gene>
    <name evidence="3" type="ORF">HNQ94_002126</name>
</gene>
<keyword evidence="1 3" id="KW-0456">Lyase</keyword>
<dbReference type="SMART" id="SM00858">
    <property type="entry name" value="SAF"/>
    <property type="match status" value="1"/>
</dbReference>
<dbReference type="CDD" id="cd11613">
    <property type="entry name" value="SAF_AH_GD"/>
    <property type="match status" value="1"/>
</dbReference>
<name>A0A841Q5P4_9BACI</name>